<evidence type="ECO:0000256" key="2">
    <source>
        <dbReference type="SAM" id="SignalP"/>
    </source>
</evidence>
<evidence type="ECO:0008006" key="5">
    <source>
        <dbReference type="Google" id="ProtNLM"/>
    </source>
</evidence>
<dbReference type="EMBL" id="APND01000002">
    <property type="protein sequence ID" value="MES1929048.1"/>
    <property type="molecule type" value="Genomic_DNA"/>
</dbReference>
<evidence type="ECO:0000313" key="3">
    <source>
        <dbReference type="EMBL" id="MES1929048.1"/>
    </source>
</evidence>
<dbReference type="InterPro" id="IPR058248">
    <property type="entry name" value="Lxx211020-like"/>
</dbReference>
<dbReference type="PANTHER" id="PTHR36302">
    <property type="entry name" value="BLR7088 PROTEIN"/>
    <property type="match status" value="1"/>
</dbReference>
<dbReference type="PROSITE" id="PS51257">
    <property type="entry name" value="PROKAR_LIPOPROTEIN"/>
    <property type="match status" value="1"/>
</dbReference>
<gene>
    <name evidence="3" type="ORF">SADO_07327</name>
</gene>
<feature type="signal peptide" evidence="2">
    <location>
        <begin position="1"/>
        <end position="25"/>
    </location>
</feature>
<comment type="caution">
    <text evidence="3">The sequence shown here is derived from an EMBL/GenBank/DDBJ whole genome shotgun (WGS) entry which is preliminary data.</text>
</comment>
<evidence type="ECO:0000313" key="4">
    <source>
        <dbReference type="Proteomes" id="UP001460888"/>
    </source>
</evidence>
<dbReference type="Pfam" id="PF04314">
    <property type="entry name" value="PCuAC"/>
    <property type="match status" value="1"/>
</dbReference>
<evidence type="ECO:0000256" key="1">
    <source>
        <dbReference type="SAM" id="MobiDB-lite"/>
    </source>
</evidence>
<keyword evidence="4" id="KW-1185">Reference proteome</keyword>
<dbReference type="Proteomes" id="UP001460888">
    <property type="component" value="Unassembled WGS sequence"/>
</dbReference>
<protein>
    <recommendedName>
        <fullName evidence="5">Copper chaperone PCu(A)C</fullName>
    </recommendedName>
</protein>
<feature type="region of interest" description="Disordered" evidence="1">
    <location>
        <begin position="151"/>
        <end position="208"/>
    </location>
</feature>
<sequence length="208" mass="21629">MRGYAAAMVAGVLSLALMGCSESQAPDCGGLKVEGPWVREAPSGADVMGAYFTLVNEGDSKVVLTGVSSSQFDRAEMHETVVDDDGQASMQPMEQVAIPAGETVEFRSGGRHVMLFSPSQAYAAGDQVELILACGDQGTELPVAATVRAEQPGAPTSGDQGMDHSNMDHGSMDHGDSMNGDGMDKNKSRHQDQSETAGDANEDSASAE</sequence>
<dbReference type="SUPFAM" id="SSF110087">
    <property type="entry name" value="DR1885-like metal-binding protein"/>
    <property type="match status" value="1"/>
</dbReference>
<keyword evidence="2" id="KW-0732">Signal</keyword>
<dbReference type="InterPro" id="IPR007410">
    <property type="entry name" value="LpqE-like"/>
</dbReference>
<dbReference type="InterPro" id="IPR036182">
    <property type="entry name" value="PCuAC_sf"/>
</dbReference>
<dbReference type="PANTHER" id="PTHR36302:SF1">
    <property type="entry name" value="COPPER CHAPERONE PCU(A)C"/>
    <property type="match status" value="1"/>
</dbReference>
<accession>A0ABV2B0Y4</accession>
<name>A0ABV2B0Y4_9GAMM</name>
<reference evidence="3 4" key="1">
    <citation type="submission" date="2013-03" db="EMBL/GenBank/DDBJ databases">
        <title>Salinisphaera dokdonensis CL-ES53 Genome Sequencing.</title>
        <authorList>
            <person name="Li C."/>
            <person name="Lai Q."/>
            <person name="Shao Z."/>
        </authorList>
    </citation>
    <scope>NUCLEOTIDE SEQUENCE [LARGE SCALE GENOMIC DNA]</scope>
    <source>
        <strain evidence="3 4">CL-ES53</strain>
    </source>
</reference>
<dbReference type="Gene3D" id="2.60.40.1890">
    <property type="entry name" value="PCu(A)C copper chaperone"/>
    <property type="match status" value="1"/>
</dbReference>
<feature type="compositionally biased region" description="Basic and acidic residues" evidence="1">
    <location>
        <begin position="161"/>
        <end position="193"/>
    </location>
</feature>
<proteinExistence type="predicted"/>
<organism evidence="3 4">
    <name type="scientific">Salinisphaera dokdonensis CL-ES53</name>
    <dbReference type="NCBI Taxonomy" id="1304272"/>
    <lineage>
        <taxon>Bacteria</taxon>
        <taxon>Pseudomonadati</taxon>
        <taxon>Pseudomonadota</taxon>
        <taxon>Gammaproteobacteria</taxon>
        <taxon>Salinisphaerales</taxon>
        <taxon>Salinisphaeraceae</taxon>
        <taxon>Salinisphaera</taxon>
    </lineage>
</organism>
<feature type="chain" id="PRO_5047222392" description="Copper chaperone PCu(A)C" evidence="2">
    <location>
        <begin position="26"/>
        <end position="208"/>
    </location>
</feature>